<dbReference type="EMBL" id="BJXA01000003">
    <property type="protein sequence ID" value="GEM36313.1"/>
    <property type="molecule type" value="Genomic_DNA"/>
</dbReference>
<evidence type="ECO:0000313" key="2">
    <source>
        <dbReference type="EMBL" id="GEM36313.1"/>
    </source>
</evidence>
<comment type="caution">
    <text evidence="2">The sequence shown here is derived from an EMBL/GenBank/DDBJ whole genome shotgun (WGS) entry which is preliminary data.</text>
</comment>
<protein>
    <recommendedName>
        <fullName evidence="1">SnoaL-like domain-containing protein</fullName>
    </recommendedName>
</protein>
<dbReference type="Proteomes" id="UP000321424">
    <property type="component" value="Unassembled WGS sequence"/>
</dbReference>
<name>A0A511M6Q5_9NOCA</name>
<evidence type="ECO:0000313" key="3">
    <source>
        <dbReference type="Proteomes" id="UP000321424"/>
    </source>
</evidence>
<dbReference type="Pfam" id="PF13577">
    <property type="entry name" value="SnoaL_4"/>
    <property type="match status" value="1"/>
</dbReference>
<proteinExistence type="predicted"/>
<gene>
    <name evidence="2" type="primary">mmyY</name>
    <name evidence="2" type="ORF">NN4_08320</name>
</gene>
<dbReference type="AlphaFoldDB" id="A0A511M6Q5"/>
<keyword evidence="3" id="KW-1185">Reference proteome</keyword>
<feature type="domain" description="SnoaL-like" evidence="1">
    <location>
        <begin position="6"/>
        <end position="132"/>
    </location>
</feature>
<evidence type="ECO:0000259" key="1">
    <source>
        <dbReference type="Pfam" id="PF13577"/>
    </source>
</evidence>
<dbReference type="Gene3D" id="3.10.450.50">
    <property type="match status" value="1"/>
</dbReference>
<dbReference type="InterPro" id="IPR032710">
    <property type="entry name" value="NTF2-like_dom_sf"/>
</dbReference>
<dbReference type="RefSeq" id="WP_147128616.1">
    <property type="nucleotide sequence ID" value="NZ_BJXA01000003.1"/>
</dbReference>
<reference evidence="2 3" key="1">
    <citation type="submission" date="2019-07" db="EMBL/GenBank/DDBJ databases">
        <title>Whole genome shotgun sequence of Nocardia ninae NBRC 108245.</title>
        <authorList>
            <person name="Hosoyama A."/>
            <person name="Uohara A."/>
            <person name="Ohji S."/>
            <person name="Ichikawa N."/>
        </authorList>
    </citation>
    <scope>NUCLEOTIDE SEQUENCE [LARGE SCALE GENOMIC DNA]</scope>
    <source>
        <strain evidence="2 3">NBRC 108245</strain>
    </source>
</reference>
<dbReference type="SUPFAM" id="SSF54427">
    <property type="entry name" value="NTF2-like"/>
    <property type="match status" value="1"/>
</dbReference>
<organism evidence="2 3">
    <name type="scientific">Nocardia ninae NBRC 108245</name>
    <dbReference type="NCBI Taxonomy" id="1210091"/>
    <lineage>
        <taxon>Bacteria</taxon>
        <taxon>Bacillati</taxon>
        <taxon>Actinomycetota</taxon>
        <taxon>Actinomycetes</taxon>
        <taxon>Mycobacteriales</taxon>
        <taxon>Nocardiaceae</taxon>
        <taxon>Nocardia</taxon>
    </lineage>
</organism>
<sequence>MSEISTLADRLAIVDVITRLFVYTDQGRWDDLATAVFTPKVDFDGGFGGPVGERAAADIVEDWRVGLAELDAVHHQSGNHLIELADDTATVHADAIAVHVKNSATNGKTRTFVGSYALGTERTPDGWRVNRFHYHLKVVDGSADLT</sequence>
<accession>A0A511M6Q5</accession>
<dbReference type="InterPro" id="IPR037401">
    <property type="entry name" value="SnoaL-like"/>
</dbReference>
<dbReference type="OrthoDB" id="2599042at2"/>